<dbReference type="GO" id="GO:0061630">
    <property type="term" value="F:ubiquitin protein ligase activity"/>
    <property type="evidence" value="ECO:0007669"/>
    <property type="project" value="UniProtKB-EC"/>
</dbReference>
<dbReference type="EMBL" id="CATIWC010000594">
    <property type="protein sequence ID" value="CAI8583308.1"/>
    <property type="molecule type" value="Genomic_DNA"/>
</dbReference>
<name>A0AAV0YFL3_VICFA</name>
<evidence type="ECO:0000259" key="15">
    <source>
        <dbReference type="PROSITE" id="PS50089"/>
    </source>
</evidence>
<keyword evidence="10 13" id="KW-0863">Zinc-finger</keyword>
<evidence type="ECO:0000256" key="6">
    <source>
        <dbReference type="ARBA" id="ARBA00012251"/>
    </source>
</evidence>
<organism evidence="17 18">
    <name type="scientific">Vicia faba</name>
    <name type="common">Broad bean</name>
    <name type="synonym">Faba vulgaris</name>
    <dbReference type="NCBI Taxonomy" id="3906"/>
    <lineage>
        <taxon>Eukaryota</taxon>
        <taxon>Viridiplantae</taxon>
        <taxon>Streptophyta</taxon>
        <taxon>Embryophyta</taxon>
        <taxon>Tracheophyta</taxon>
        <taxon>Spermatophyta</taxon>
        <taxon>Magnoliopsida</taxon>
        <taxon>eudicotyledons</taxon>
        <taxon>Gunneridae</taxon>
        <taxon>Pentapetalae</taxon>
        <taxon>rosids</taxon>
        <taxon>fabids</taxon>
        <taxon>Fabales</taxon>
        <taxon>Fabaceae</taxon>
        <taxon>Papilionoideae</taxon>
        <taxon>50 kb inversion clade</taxon>
        <taxon>NPAAA clade</taxon>
        <taxon>Hologalegina</taxon>
        <taxon>IRL clade</taxon>
        <taxon>Fabeae</taxon>
        <taxon>Vicia</taxon>
    </lineage>
</organism>
<dbReference type="FunFam" id="3.30.40.10:FF:000230">
    <property type="entry name" value="RBR-type E3 ubiquitin transferase"/>
    <property type="match status" value="1"/>
</dbReference>
<evidence type="ECO:0000313" key="17">
    <source>
        <dbReference type="EMBL" id="CAI8583308.1"/>
    </source>
</evidence>
<evidence type="ECO:0000256" key="2">
    <source>
        <dbReference type="ARBA" id="ARBA00001947"/>
    </source>
</evidence>
<comment type="caution">
    <text evidence="17">The sequence shown here is derived from an EMBL/GenBank/DDBJ whole genome shotgun (WGS) entry which is preliminary data.</text>
</comment>
<dbReference type="InterPro" id="IPR013083">
    <property type="entry name" value="Znf_RING/FYVE/PHD"/>
</dbReference>
<gene>
    <name evidence="17" type="ORF">VFH_U021640</name>
</gene>
<feature type="domain" description="RING-type" evidence="15">
    <location>
        <begin position="35"/>
        <end position="80"/>
    </location>
</feature>
<dbReference type="InterPro" id="IPR017907">
    <property type="entry name" value="Znf_RING_CS"/>
</dbReference>
<accession>A0AAV0YFL3</accession>
<comment type="cofactor">
    <cofactor evidence="2">
        <name>Zn(2+)</name>
        <dbReference type="ChEBI" id="CHEBI:29105"/>
    </cofactor>
</comment>
<evidence type="ECO:0000256" key="14">
    <source>
        <dbReference type="SAM" id="MobiDB-lite"/>
    </source>
</evidence>
<dbReference type="Gene3D" id="1.20.120.1750">
    <property type="match status" value="1"/>
</dbReference>
<proteinExistence type="inferred from homology"/>
<dbReference type="PROSITE" id="PS51873">
    <property type="entry name" value="TRIAD"/>
    <property type="match status" value="1"/>
</dbReference>
<evidence type="ECO:0000256" key="5">
    <source>
        <dbReference type="ARBA" id="ARBA00005884"/>
    </source>
</evidence>
<dbReference type="EC" id="2.3.2.31" evidence="6"/>
<feature type="domain" description="RING-type" evidence="16">
    <location>
        <begin position="31"/>
        <end position="240"/>
    </location>
</feature>
<evidence type="ECO:0000256" key="11">
    <source>
        <dbReference type="ARBA" id="ARBA00022786"/>
    </source>
</evidence>
<keyword evidence="9" id="KW-0677">Repeat</keyword>
<evidence type="ECO:0000313" key="18">
    <source>
        <dbReference type="Proteomes" id="UP001157006"/>
    </source>
</evidence>
<keyword evidence="7" id="KW-0808">Transferase</keyword>
<dbReference type="PROSITE" id="PS00518">
    <property type="entry name" value="ZF_RING_1"/>
    <property type="match status" value="1"/>
</dbReference>
<dbReference type="PANTHER" id="PTHR11685">
    <property type="entry name" value="RBR FAMILY RING FINGER AND IBR DOMAIN-CONTAINING"/>
    <property type="match status" value="1"/>
</dbReference>
<comment type="similarity">
    <text evidence="5">Belongs to the RBR family. Ariadne subfamily.</text>
</comment>
<keyword evidence="12" id="KW-0862">Zinc</keyword>
<dbReference type="InterPro" id="IPR002867">
    <property type="entry name" value="IBR_dom"/>
</dbReference>
<feature type="compositionally biased region" description="Polar residues" evidence="14">
    <location>
        <begin position="1"/>
        <end position="13"/>
    </location>
</feature>
<evidence type="ECO:0000256" key="10">
    <source>
        <dbReference type="ARBA" id="ARBA00022771"/>
    </source>
</evidence>
<dbReference type="InterPro" id="IPR044066">
    <property type="entry name" value="TRIAD_supradom"/>
</dbReference>
<evidence type="ECO:0000259" key="16">
    <source>
        <dbReference type="PROSITE" id="PS51873"/>
    </source>
</evidence>
<reference evidence="17 18" key="1">
    <citation type="submission" date="2023-01" db="EMBL/GenBank/DDBJ databases">
        <authorList>
            <person name="Kreplak J."/>
        </authorList>
    </citation>
    <scope>NUCLEOTIDE SEQUENCE [LARGE SCALE GENOMIC DNA]</scope>
</reference>
<evidence type="ECO:0000256" key="13">
    <source>
        <dbReference type="PROSITE-ProRule" id="PRU00175"/>
    </source>
</evidence>
<dbReference type="SUPFAM" id="SSF57850">
    <property type="entry name" value="RING/U-box"/>
    <property type="match status" value="3"/>
</dbReference>
<evidence type="ECO:0000256" key="7">
    <source>
        <dbReference type="ARBA" id="ARBA00022679"/>
    </source>
</evidence>
<keyword evidence="11" id="KW-0833">Ubl conjugation pathway</keyword>
<dbReference type="SMART" id="SM00647">
    <property type="entry name" value="IBR"/>
    <property type="match status" value="2"/>
</dbReference>
<evidence type="ECO:0000256" key="4">
    <source>
        <dbReference type="ARBA" id="ARBA00004906"/>
    </source>
</evidence>
<evidence type="ECO:0000256" key="9">
    <source>
        <dbReference type="ARBA" id="ARBA00022737"/>
    </source>
</evidence>
<keyword evidence="18" id="KW-1185">Reference proteome</keyword>
<evidence type="ECO:0000256" key="3">
    <source>
        <dbReference type="ARBA" id="ARBA00003976"/>
    </source>
</evidence>
<dbReference type="Pfam" id="PF01485">
    <property type="entry name" value="IBR"/>
    <property type="match status" value="2"/>
</dbReference>
<dbReference type="InterPro" id="IPR031127">
    <property type="entry name" value="E3_UB_ligase_RBR"/>
</dbReference>
<dbReference type="Proteomes" id="UP001157006">
    <property type="component" value="Unassembled WGS sequence"/>
</dbReference>
<evidence type="ECO:0000256" key="1">
    <source>
        <dbReference type="ARBA" id="ARBA00001798"/>
    </source>
</evidence>
<dbReference type="CDD" id="cd22584">
    <property type="entry name" value="Rcat_RBR_unk"/>
    <property type="match status" value="1"/>
</dbReference>
<comment type="catalytic activity">
    <reaction evidence="1">
        <text>[E2 ubiquitin-conjugating enzyme]-S-ubiquitinyl-L-cysteine + [acceptor protein]-L-lysine = [E2 ubiquitin-conjugating enzyme]-L-cysteine + [acceptor protein]-N(6)-ubiquitinyl-L-lysine.</text>
        <dbReference type="EC" id="2.3.2.31"/>
    </reaction>
</comment>
<dbReference type="GO" id="GO:0016567">
    <property type="term" value="P:protein ubiquitination"/>
    <property type="evidence" value="ECO:0007669"/>
    <property type="project" value="InterPro"/>
</dbReference>
<sequence length="240" mass="27504">MNRSRTSISTNSHAKGIQITMRRKSQGQSSKRFNCGICFDSLTFSNIFTNTSCNHPFCTNCISKYVNVQINKNAVKVCCPNPECSVELKPQHLQSILPKQVIVEWESAICESSISLRKRFYCPYKNCSLLLVNDGVDVVTSCECPSCHRLFCAQCKVPWHADMSCRRFQKSKTGRDNEKQLDEKFYELAKRKKWQKCPKCSIHVQRTGGCEHISCRCGCNFCYKCGKDWKHGHTCNTTRL</sequence>
<dbReference type="InterPro" id="IPR001841">
    <property type="entry name" value="Znf_RING"/>
</dbReference>
<keyword evidence="8" id="KW-0479">Metal-binding</keyword>
<evidence type="ECO:0000256" key="12">
    <source>
        <dbReference type="ARBA" id="ARBA00022833"/>
    </source>
</evidence>
<dbReference type="GO" id="GO:0008270">
    <property type="term" value="F:zinc ion binding"/>
    <property type="evidence" value="ECO:0007669"/>
    <property type="project" value="UniProtKB-KW"/>
</dbReference>
<dbReference type="PROSITE" id="PS50089">
    <property type="entry name" value="ZF_RING_2"/>
    <property type="match status" value="1"/>
</dbReference>
<comment type="function">
    <text evidence="3">Might act as an E3 ubiquitin-protein ligase, or as part of E3 complex, which accepts ubiquitin from specific E2 ubiquitin-conjugating enzymes and then transfers it to substrates.</text>
</comment>
<comment type="pathway">
    <text evidence="4">Protein modification; protein ubiquitination.</text>
</comment>
<dbReference type="CDD" id="cd22582">
    <property type="entry name" value="BRcat_RBR_unk"/>
    <property type="match status" value="1"/>
</dbReference>
<evidence type="ECO:0000256" key="8">
    <source>
        <dbReference type="ARBA" id="ARBA00022723"/>
    </source>
</evidence>
<protein>
    <recommendedName>
        <fullName evidence="6">RBR-type E3 ubiquitin transferase</fullName>
        <ecNumber evidence="6">2.3.2.31</ecNumber>
    </recommendedName>
</protein>
<feature type="region of interest" description="Disordered" evidence="14">
    <location>
        <begin position="1"/>
        <end position="25"/>
    </location>
</feature>
<dbReference type="Gene3D" id="3.30.40.10">
    <property type="entry name" value="Zinc/RING finger domain, C3HC4 (zinc finger)"/>
    <property type="match status" value="1"/>
</dbReference>
<dbReference type="AlphaFoldDB" id="A0AAV0YFL3"/>